<evidence type="ECO:0000256" key="1">
    <source>
        <dbReference type="ARBA" id="ARBA00009981"/>
    </source>
</evidence>
<dbReference type="AlphaFoldDB" id="A0A9X2YG78"/>
<comment type="caution">
    <text evidence="2">The sequence shown here is derived from an EMBL/GenBank/DDBJ whole genome shotgun (WGS) entry which is preliminary data.</text>
</comment>
<dbReference type="NCBIfam" id="TIGR01552">
    <property type="entry name" value="phd_fam"/>
    <property type="match status" value="1"/>
</dbReference>
<dbReference type="SUPFAM" id="SSF143120">
    <property type="entry name" value="YefM-like"/>
    <property type="match status" value="2"/>
</dbReference>
<keyword evidence="3" id="KW-1185">Reference proteome</keyword>
<dbReference type="Proteomes" id="UP001140293">
    <property type="component" value="Unassembled WGS sequence"/>
</dbReference>
<dbReference type="InterPro" id="IPR036165">
    <property type="entry name" value="YefM-like_sf"/>
</dbReference>
<dbReference type="EMBL" id="JACKSJ010000257">
    <property type="protein sequence ID" value="MCV7173902.1"/>
    <property type="molecule type" value="Genomic_DNA"/>
</dbReference>
<dbReference type="InterPro" id="IPR051416">
    <property type="entry name" value="phD-YefM_TA_antitoxins"/>
</dbReference>
<proteinExistence type="inferred from homology"/>
<reference evidence="2" key="1">
    <citation type="submission" date="2020-07" db="EMBL/GenBank/DDBJ databases">
        <authorList>
            <person name="Pettersson B.M.F."/>
            <person name="Behra P.R.K."/>
            <person name="Ramesh M."/>
            <person name="Das S."/>
            <person name="Dasgupta S."/>
            <person name="Kirsebom L.A."/>
        </authorList>
    </citation>
    <scope>NUCLEOTIDE SEQUENCE</scope>
    <source>
        <strain evidence="2">DSM 44615</strain>
    </source>
</reference>
<gene>
    <name evidence="2" type="ORF">H7I41_28680</name>
</gene>
<dbReference type="PANTHER" id="PTHR35377">
    <property type="entry name" value="ANTITOXIN VAPB49-RELATED-RELATED"/>
    <property type="match status" value="1"/>
</dbReference>
<dbReference type="Gene3D" id="3.40.1620.10">
    <property type="entry name" value="YefM-like domain"/>
    <property type="match status" value="2"/>
</dbReference>
<evidence type="ECO:0000313" key="3">
    <source>
        <dbReference type="Proteomes" id="UP001140293"/>
    </source>
</evidence>
<comment type="similarity">
    <text evidence="1">Belongs to the phD/YefM antitoxin family.</text>
</comment>
<sequence>MHISVTTIGIGQLRSDTRCYLDRAESGEVFEVLRRGKPVARLRKVDHSQHVHGNKVSLADLRACAGRLLGRVAAGETITIEHHGRPVAALQPWALPERVEPSRIQAGYGHTAVS</sequence>
<name>A0A9X2YG78_9MYCO</name>
<protein>
    <submittedName>
        <fullName evidence="2">Type II toxin-antitoxin system prevent-host-death family antitoxin</fullName>
    </submittedName>
</protein>
<reference evidence="2" key="2">
    <citation type="journal article" date="2022" name="BMC Genomics">
        <title>Comparative genome analysis of mycobacteria focusing on tRNA and non-coding RNA.</title>
        <authorList>
            <person name="Behra P.R.K."/>
            <person name="Pettersson B.M.F."/>
            <person name="Ramesh M."/>
            <person name="Das S."/>
            <person name="Dasgupta S."/>
            <person name="Kirsebom L.A."/>
        </authorList>
    </citation>
    <scope>NUCLEOTIDE SEQUENCE</scope>
    <source>
        <strain evidence="2">DSM 44615</strain>
    </source>
</reference>
<organism evidence="2 3">
    <name type="scientific">[Mycobacterium] manitobense</name>
    <dbReference type="NCBI Taxonomy" id="190147"/>
    <lineage>
        <taxon>Bacteria</taxon>
        <taxon>Bacillati</taxon>
        <taxon>Actinomycetota</taxon>
        <taxon>Actinomycetes</taxon>
        <taxon>Mycobacteriales</taxon>
        <taxon>Mycobacteriaceae</taxon>
        <taxon>Mycolicibacterium</taxon>
    </lineage>
</organism>
<evidence type="ECO:0000313" key="2">
    <source>
        <dbReference type="EMBL" id="MCV7173902.1"/>
    </source>
</evidence>
<dbReference type="RefSeq" id="WP_264016076.1">
    <property type="nucleotide sequence ID" value="NZ_JACKSJ010000257.1"/>
</dbReference>
<accession>A0A9X2YG78</accession>